<evidence type="ECO:0000256" key="1">
    <source>
        <dbReference type="SAM" id="SignalP"/>
    </source>
</evidence>
<gene>
    <name evidence="2" type="ORF">MFIFM68171_07195</name>
</gene>
<feature type="chain" id="PRO_5046768402" evidence="1">
    <location>
        <begin position="20"/>
        <end position="176"/>
    </location>
</feature>
<feature type="signal peptide" evidence="1">
    <location>
        <begin position="1"/>
        <end position="19"/>
    </location>
</feature>
<organism evidence="2 3">
    <name type="scientific">Madurella fahalii</name>
    <dbReference type="NCBI Taxonomy" id="1157608"/>
    <lineage>
        <taxon>Eukaryota</taxon>
        <taxon>Fungi</taxon>
        <taxon>Dikarya</taxon>
        <taxon>Ascomycota</taxon>
        <taxon>Pezizomycotina</taxon>
        <taxon>Sordariomycetes</taxon>
        <taxon>Sordariomycetidae</taxon>
        <taxon>Sordariales</taxon>
        <taxon>Sordariales incertae sedis</taxon>
        <taxon>Madurella</taxon>
    </lineage>
</organism>
<dbReference type="EMBL" id="BAAFSV010000004">
    <property type="protein sequence ID" value="GAB1316985.1"/>
    <property type="molecule type" value="Genomic_DNA"/>
</dbReference>
<keyword evidence="1" id="KW-0732">Signal</keyword>
<protein>
    <submittedName>
        <fullName evidence="2">Uncharacterized protein</fullName>
    </submittedName>
</protein>
<dbReference type="RefSeq" id="XP_070918716.1">
    <property type="nucleotide sequence ID" value="XM_071062615.1"/>
</dbReference>
<evidence type="ECO:0000313" key="3">
    <source>
        <dbReference type="Proteomes" id="UP001628179"/>
    </source>
</evidence>
<keyword evidence="3" id="KW-1185">Reference proteome</keyword>
<reference evidence="2 3" key="1">
    <citation type="submission" date="2024-09" db="EMBL/GenBank/DDBJ databases">
        <title>Itraconazole resistance in Madurella fahalii resulting from another homologue of gene encoding cytochrome P450 14-alpha sterol demethylase (CYP51).</title>
        <authorList>
            <person name="Yoshioka I."/>
            <person name="Fahal A.H."/>
            <person name="Kaneko S."/>
            <person name="Yaguchi T."/>
        </authorList>
    </citation>
    <scope>NUCLEOTIDE SEQUENCE [LARGE SCALE GENOMIC DNA]</scope>
    <source>
        <strain evidence="2 3">IFM 68171</strain>
    </source>
</reference>
<evidence type="ECO:0000313" key="2">
    <source>
        <dbReference type="EMBL" id="GAB1316985.1"/>
    </source>
</evidence>
<comment type="caution">
    <text evidence="2">The sequence shown here is derived from an EMBL/GenBank/DDBJ whole genome shotgun (WGS) entry which is preliminary data.</text>
</comment>
<name>A0ABQ0GGU5_9PEZI</name>
<accession>A0ABQ0GGU5</accession>
<proteinExistence type="predicted"/>
<dbReference type="GeneID" id="98177938"/>
<dbReference type="Proteomes" id="UP001628179">
    <property type="component" value="Unassembled WGS sequence"/>
</dbReference>
<sequence>MRYLQLLTVVALAARSILASPTPQPLQTSIHRRALNGTGIYLAVDCRPREAPETPDSPQSWLSLVIYCESQAECNSTGHYPAARDICVKRTSNMSSDYHKWENSDWQHCYFEERGVFSWVLSRFARLFPAGTEVGEIDGHSIGEDADSQDFAGFRDDEFQGAGPATHNCSKVYHFT</sequence>